<feature type="non-terminal residue" evidence="2">
    <location>
        <position position="51"/>
    </location>
</feature>
<name>A0A6J4RHW0_9ACTN</name>
<dbReference type="AlphaFoldDB" id="A0A6J4RHW0"/>
<reference evidence="2" key="1">
    <citation type="submission" date="2020-02" db="EMBL/GenBank/DDBJ databases">
        <authorList>
            <person name="Meier V. D."/>
        </authorList>
    </citation>
    <scope>NUCLEOTIDE SEQUENCE</scope>
    <source>
        <strain evidence="2">AVDCRST_MAG12</strain>
    </source>
</reference>
<accession>A0A6J4RHW0</accession>
<sequence length="51" mass="5481">GRAGAHGAVDLLRHVHRGRHPCRPGVHQGLARGPGDRRPRPHAQRAAGAQR</sequence>
<feature type="non-terminal residue" evidence="2">
    <location>
        <position position="1"/>
    </location>
</feature>
<evidence type="ECO:0000256" key="1">
    <source>
        <dbReference type="SAM" id="MobiDB-lite"/>
    </source>
</evidence>
<gene>
    <name evidence="2" type="ORF">AVDCRST_MAG12-1002</name>
</gene>
<protein>
    <submittedName>
        <fullName evidence="2">Uncharacterized protein</fullName>
    </submittedName>
</protein>
<organism evidence="2">
    <name type="scientific">uncultured Rubrobacteraceae bacterium</name>
    <dbReference type="NCBI Taxonomy" id="349277"/>
    <lineage>
        <taxon>Bacteria</taxon>
        <taxon>Bacillati</taxon>
        <taxon>Actinomycetota</taxon>
        <taxon>Rubrobacteria</taxon>
        <taxon>Rubrobacterales</taxon>
        <taxon>Rubrobacteraceae</taxon>
        <taxon>environmental samples</taxon>
    </lineage>
</organism>
<proteinExistence type="predicted"/>
<evidence type="ECO:0000313" key="2">
    <source>
        <dbReference type="EMBL" id="CAA9473925.1"/>
    </source>
</evidence>
<dbReference type="EMBL" id="CADCVK010000161">
    <property type="protein sequence ID" value="CAA9473925.1"/>
    <property type="molecule type" value="Genomic_DNA"/>
</dbReference>
<feature type="region of interest" description="Disordered" evidence="1">
    <location>
        <begin position="15"/>
        <end position="51"/>
    </location>
</feature>